<evidence type="ECO:0000313" key="2">
    <source>
        <dbReference type="Proteomes" id="UP000620327"/>
    </source>
</evidence>
<keyword evidence="2" id="KW-1185">Reference proteome</keyword>
<dbReference type="EMBL" id="JACOQI010000018">
    <property type="protein sequence ID" value="MBC5771526.1"/>
    <property type="molecule type" value="Genomic_DNA"/>
</dbReference>
<dbReference type="Proteomes" id="UP000620327">
    <property type="component" value="Unassembled WGS sequence"/>
</dbReference>
<gene>
    <name evidence="1" type="ORF">H8Z83_14595</name>
</gene>
<accession>A0A923MKC1</accession>
<name>A0A923MKC1_9FIRM</name>
<reference evidence="1" key="1">
    <citation type="submission" date="2020-08" db="EMBL/GenBank/DDBJ databases">
        <title>Genome public.</title>
        <authorList>
            <person name="Liu C."/>
            <person name="Sun Q."/>
        </authorList>
    </citation>
    <scope>NUCLEOTIDE SEQUENCE</scope>
    <source>
        <strain evidence="1">BX15</strain>
    </source>
</reference>
<evidence type="ECO:0008006" key="3">
    <source>
        <dbReference type="Google" id="ProtNLM"/>
    </source>
</evidence>
<dbReference type="AlphaFoldDB" id="A0A923MKC1"/>
<dbReference type="RefSeq" id="WP_187015720.1">
    <property type="nucleotide sequence ID" value="NZ_JACOQI010000018.1"/>
</dbReference>
<protein>
    <recommendedName>
        <fullName evidence="3">Phage tail protein</fullName>
    </recommendedName>
</protein>
<comment type="caution">
    <text evidence="1">The sequence shown here is derived from an EMBL/GenBank/DDBJ whole genome shotgun (WGS) entry which is preliminary data.</text>
</comment>
<evidence type="ECO:0000313" key="1">
    <source>
        <dbReference type="EMBL" id="MBC5771526.1"/>
    </source>
</evidence>
<organism evidence="1 2">
    <name type="scientific">Dysosmobacter segnis</name>
    <dbReference type="NCBI Taxonomy" id="2763042"/>
    <lineage>
        <taxon>Bacteria</taxon>
        <taxon>Bacillati</taxon>
        <taxon>Bacillota</taxon>
        <taxon>Clostridia</taxon>
        <taxon>Eubacteriales</taxon>
        <taxon>Oscillospiraceae</taxon>
        <taxon>Dysosmobacter</taxon>
    </lineage>
</organism>
<sequence>MSDQSILRIDTDEELARVMRQLKTLPQQLGAPNVLKNALNSTARKVRRQIIKDSKGRYALKEKKALQSESKILSASASTLEAAVLAKGPMRDIMDFMTQPNTDTAAAAAKVLNSGAMKPLEAGGLKAFITTFRSGHTAIVQRRGAERLPVKKLLSPAVPHMMGNEEVRAEAEALAYETLQREIGKRIEQLTGARA</sequence>
<proteinExistence type="predicted"/>